<evidence type="ECO:0000256" key="1">
    <source>
        <dbReference type="ARBA" id="ARBA00004335"/>
    </source>
</evidence>
<evidence type="ECO:0000313" key="11">
    <source>
        <dbReference type="Proteomes" id="UP000050640"/>
    </source>
</evidence>
<keyword evidence="3 9" id="KW-0863">Zinc-finger</keyword>
<sequence length="204" mass="23879">MIRCKFFARGNCRNGEACPFAHILQPEIIDLQQIDIRNVDLLQERRRRRTEQTGFNTHGLAEHFQSSSQHFDKSRYKWVSPLLREHEEAKIKMMQSQSNIDKSACHKDIFPNRRSATEASGTDLFPDNKKVEMVLDKTKSKCLVDKDGVSVENNGFIYNDCNNPMRQLYSKMEDLTIEQIKQFDRDEFEYGKVPAIPPPRKFCF</sequence>
<dbReference type="Pfam" id="PF18345">
    <property type="entry name" value="zf_CCCH_4"/>
    <property type="match status" value="1"/>
</dbReference>
<keyword evidence="4 9" id="KW-0862">Zinc</keyword>
<evidence type="ECO:0000313" key="12">
    <source>
        <dbReference type="WBParaSite" id="EEL_0000601401-mRNA-1"/>
    </source>
</evidence>
<evidence type="ECO:0000256" key="9">
    <source>
        <dbReference type="PROSITE-ProRule" id="PRU00723"/>
    </source>
</evidence>
<dbReference type="WBParaSite" id="EEL_0000601401-mRNA-1">
    <property type="protein sequence ID" value="EEL_0000601401-mRNA-1"/>
    <property type="gene ID" value="EEL_0000601401"/>
</dbReference>
<proteinExistence type="predicted"/>
<dbReference type="PROSITE" id="PS50103">
    <property type="entry name" value="ZF_C3H1"/>
    <property type="match status" value="1"/>
</dbReference>
<accession>A0A0R3RVA5</accession>
<evidence type="ECO:0000256" key="6">
    <source>
        <dbReference type="ARBA" id="ARBA00037262"/>
    </source>
</evidence>
<comment type="function">
    <text evidence="6">Required for the export of mRNAs containing poly(A) tails from the nucleus into the cytoplasm.</text>
</comment>
<name>A0A0R3RVA5_9BILA</name>
<feature type="zinc finger region" description="C3H1-type" evidence="9">
    <location>
        <begin position="1"/>
        <end position="25"/>
    </location>
</feature>
<evidence type="ECO:0000259" key="10">
    <source>
        <dbReference type="PROSITE" id="PS50103"/>
    </source>
</evidence>
<dbReference type="Proteomes" id="UP000050640">
    <property type="component" value="Unplaced"/>
</dbReference>
<evidence type="ECO:0000256" key="4">
    <source>
        <dbReference type="ARBA" id="ARBA00022833"/>
    </source>
</evidence>
<comment type="subcellular location">
    <subcellularLocation>
        <location evidence="1">Nucleus membrane</location>
        <topology evidence="1">Peripheral membrane protein</topology>
        <orientation evidence="1">Cytoplasmic side</orientation>
    </subcellularLocation>
</comment>
<reference evidence="12" key="1">
    <citation type="submission" date="2017-02" db="UniProtKB">
        <authorList>
            <consortium name="WormBaseParasite"/>
        </authorList>
    </citation>
    <scope>IDENTIFICATION</scope>
</reference>
<keyword evidence="11" id="KW-1185">Reference proteome</keyword>
<evidence type="ECO:0000256" key="2">
    <source>
        <dbReference type="ARBA" id="ARBA00022723"/>
    </source>
</evidence>
<dbReference type="SMART" id="SM00356">
    <property type="entry name" value="ZnF_C3H1"/>
    <property type="match status" value="1"/>
</dbReference>
<dbReference type="InterPro" id="IPR036855">
    <property type="entry name" value="Znf_CCCH_sf"/>
</dbReference>
<dbReference type="Gene3D" id="4.10.1000.10">
    <property type="entry name" value="Zinc finger, CCCH-type"/>
    <property type="match status" value="1"/>
</dbReference>
<dbReference type="SUPFAM" id="SSF90229">
    <property type="entry name" value="CCCH zinc finger"/>
    <property type="match status" value="1"/>
</dbReference>
<keyword evidence="5" id="KW-0539">Nucleus</keyword>
<dbReference type="AlphaFoldDB" id="A0A0R3RVA5"/>
<evidence type="ECO:0000256" key="5">
    <source>
        <dbReference type="ARBA" id="ARBA00023242"/>
    </source>
</evidence>
<dbReference type="PANTHER" id="PTHR46527:SF1">
    <property type="entry name" value="NUCLEOPORIN NUP42"/>
    <property type="match status" value="1"/>
</dbReference>
<feature type="domain" description="C3H1-type" evidence="10">
    <location>
        <begin position="1"/>
        <end position="25"/>
    </location>
</feature>
<dbReference type="InterPro" id="IPR000571">
    <property type="entry name" value="Znf_CCCH"/>
</dbReference>
<dbReference type="InterPro" id="IPR051767">
    <property type="entry name" value="Nucleoporin_NUP42"/>
</dbReference>
<dbReference type="GO" id="GO:0008270">
    <property type="term" value="F:zinc ion binding"/>
    <property type="evidence" value="ECO:0007669"/>
    <property type="project" value="UniProtKB-KW"/>
</dbReference>
<evidence type="ECO:0000256" key="3">
    <source>
        <dbReference type="ARBA" id="ARBA00022771"/>
    </source>
</evidence>
<keyword evidence="2 9" id="KW-0479">Metal-binding</keyword>
<dbReference type="GO" id="GO:0031965">
    <property type="term" value="C:nuclear membrane"/>
    <property type="evidence" value="ECO:0007669"/>
    <property type="project" value="UniProtKB-SubCell"/>
</dbReference>
<evidence type="ECO:0000256" key="7">
    <source>
        <dbReference type="ARBA" id="ARBA00039886"/>
    </source>
</evidence>
<organism evidence="11 12">
    <name type="scientific">Elaeophora elaphi</name>
    <dbReference type="NCBI Taxonomy" id="1147741"/>
    <lineage>
        <taxon>Eukaryota</taxon>
        <taxon>Metazoa</taxon>
        <taxon>Ecdysozoa</taxon>
        <taxon>Nematoda</taxon>
        <taxon>Chromadorea</taxon>
        <taxon>Rhabditida</taxon>
        <taxon>Spirurina</taxon>
        <taxon>Spiruromorpha</taxon>
        <taxon>Filarioidea</taxon>
        <taxon>Onchocercidae</taxon>
        <taxon>Elaeophora</taxon>
    </lineage>
</organism>
<protein>
    <recommendedName>
        <fullName evidence="7">Nucleoporin NUP42</fullName>
    </recommendedName>
    <alternativeName>
        <fullName evidence="8">Nucleoporin-like protein 2</fullName>
    </alternativeName>
</protein>
<dbReference type="PANTHER" id="PTHR46527">
    <property type="entry name" value="NUCLEOPORIN-LIKE PROTEIN 2"/>
    <property type="match status" value="1"/>
</dbReference>
<evidence type="ECO:0000256" key="8">
    <source>
        <dbReference type="ARBA" id="ARBA00042384"/>
    </source>
</evidence>